<keyword evidence="17" id="KW-0594">Phospholipid biosynthesis</keyword>
<comment type="pathway">
    <text evidence="2 17">Phospholipid metabolism; phosphatidylinositol phosphate biosynthesis.</text>
</comment>
<evidence type="ECO:0000256" key="14">
    <source>
        <dbReference type="ARBA" id="ARBA00024082"/>
    </source>
</evidence>
<evidence type="ECO:0000256" key="18">
    <source>
        <dbReference type="RuleBase" id="RU003750"/>
    </source>
</evidence>
<comment type="caution">
    <text evidence="19">The sequence shown here is derived from an EMBL/GenBank/DDBJ whole genome shotgun (WGS) entry which is preliminary data.</text>
</comment>
<keyword evidence="11 17" id="KW-1133">Transmembrane helix</keyword>
<feature type="binding site" evidence="17">
    <location>
        <position position="87"/>
    </location>
    <ligand>
        <name>Mg(2+)</name>
        <dbReference type="ChEBI" id="CHEBI:18420"/>
        <label>2</label>
    </ligand>
</feature>
<keyword evidence="12 17" id="KW-0472">Membrane</keyword>
<dbReference type="InterPro" id="IPR000462">
    <property type="entry name" value="CDP-OH_P_trans"/>
</dbReference>
<evidence type="ECO:0000256" key="13">
    <source>
        <dbReference type="ARBA" id="ARBA00023935"/>
    </source>
</evidence>
<name>A0ABV9YR92_9PSEU</name>
<dbReference type="RefSeq" id="WP_378038791.1">
    <property type="nucleotide sequence ID" value="NZ_JBHSIV010000037.1"/>
</dbReference>
<dbReference type="InterPro" id="IPR043130">
    <property type="entry name" value="CDP-OH_PTrfase_TM_dom"/>
</dbReference>
<feature type="binding site" evidence="17">
    <location>
        <position position="66"/>
    </location>
    <ligand>
        <name>Mg(2+)</name>
        <dbReference type="ChEBI" id="CHEBI:18420"/>
        <label>1</label>
    </ligand>
</feature>
<comment type="similarity">
    <text evidence="4 17 18">Belongs to the CDP-alcohol phosphatidyltransferase class-I family.</text>
</comment>
<evidence type="ECO:0000256" key="5">
    <source>
        <dbReference type="ARBA" id="ARBA00011738"/>
    </source>
</evidence>
<dbReference type="NCBIfam" id="NF045883">
    <property type="entry name" value="PIPSynth"/>
    <property type="match status" value="1"/>
</dbReference>
<feature type="binding site" evidence="17">
    <location>
        <position position="70"/>
    </location>
    <ligand>
        <name>a CDP-1,2-diacyl-sn-glycerol</name>
        <dbReference type="ChEBI" id="CHEBI:58332"/>
    </ligand>
</feature>
<comment type="catalytic activity">
    <reaction evidence="13 17">
        <text>1,2-di-(9Z-octadecenoyl)-sn-glycero-3-cytidine-5'-diphosphate + 1D-myo-inositol 3-phosphate = 1,2-di-(9Z-octadecenoyl)-sn-glycero-3-phospho-(1D-myo-inositol-3-phosphate) + CMP + H(+)</text>
        <dbReference type="Rhea" id="RHEA:61216"/>
        <dbReference type="ChEBI" id="CHEBI:15378"/>
        <dbReference type="ChEBI" id="CHEBI:58401"/>
        <dbReference type="ChEBI" id="CHEBI:60377"/>
        <dbReference type="ChEBI" id="CHEBI:85356"/>
        <dbReference type="ChEBI" id="CHEBI:144472"/>
    </reaction>
</comment>
<keyword evidence="9 17" id="KW-0479">Metal-binding</keyword>
<keyword evidence="7 17" id="KW-0808">Transferase</keyword>
<sequence length="221" mass="23066">MINRWGRAVMSGVVEPTSAWLVRRGVHPDAVTVLGTVGATASALWLIPTGHLFAAALAVWFFAMLDMLDGSMARARGVKSPFGGVLDSVCDRLADGAVFAGVTWWAASTGRWFVVGLALTCLLAGQLISYVKARAEGAGLEGGGGIVERPERLILGLTGIGLTGLGVPYAVEVLLTVLALGSVVTVGQRVRAVWISAREQYGAATGHTEARAELPTAEPDR</sequence>
<evidence type="ECO:0000256" key="2">
    <source>
        <dbReference type="ARBA" id="ARBA00004805"/>
    </source>
</evidence>
<dbReference type="Proteomes" id="UP001595947">
    <property type="component" value="Unassembled WGS sequence"/>
</dbReference>
<evidence type="ECO:0000313" key="20">
    <source>
        <dbReference type="Proteomes" id="UP001595947"/>
    </source>
</evidence>
<proteinExistence type="inferred from homology"/>
<comment type="pathway">
    <text evidence="3">Lipid metabolism.</text>
</comment>
<keyword evidence="17" id="KW-0444">Lipid biosynthesis</keyword>
<dbReference type="InterPro" id="IPR048254">
    <property type="entry name" value="CDP_ALCOHOL_P_TRANSF_CS"/>
</dbReference>
<evidence type="ECO:0000256" key="11">
    <source>
        <dbReference type="ARBA" id="ARBA00022989"/>
    </source>
</evidence>
<evidence type="ECO:0000256" key="7">
    <source>
        <dbReference type="ARBA" id="ARBA00022679"/>
    </source>
</evidence>
<dbReference type="HAMAP" id="MF_02241">
    <property type="entry name" value="PIP_synthase"/>
    <property type="match status" value="1"/>
</dbReference>
<keyword evidence="17" id="KW-1208">Phospholipid metabolism</keyword>
<gene>
    <name evidence="19" type="primary">pgsA</name>
    <name evidence="19" type="ORF">ACFPBZ_24800</name>
</gene>
<dbReference type="EMBL" id="JBHSIV010000037">
    <property type="protein sequence ID" value="MFC5065460.1"/>
    <property type="molecule type" value="Genomic_DNA"/>
</dbReference>
<feature type="binding site" evidence="17">
    <location>
        <position position="74"/>
    </location>
    <ligand>
        <name>a CDP-1,2-diacyl-sn-glycerol</name>
        <dbReference type="ChEBI" id="CHEBI:58332"/>
    </ligand>
</feature>
<evidence type="ECO:0000256" key="1">
    <source>
        <dbReference type="ARBA" id="ARBA00004651"/>
    </source>
</evidence>
<organism evidence="19 20">
    <name type="scientific">Actinomycetospora atypica</name>
    <dbReference type="NCBI Taxonomy" id="1290095"/>
    <lineage>
        <taxon>Bacteria</taxon>
        <taxon>Bacillati</taxon>
        <taxon>Actinomycetota</taxon>
        <taxon>Actinomycetes</taxon>
        <taxon>Pseudonocardiales</taxon>
        <taxon>Pseudonocardiaceae</taxon>
        <taxon>Actinomycetospora</taxon>
    </lineage>
</organism>
<keyword evidence="8 17" id="KW-0812">Transmembrane</keyword>
<protein>
    <recommendedName>
        <fullName evidence="14 17">Phosphatidylinositol phosphate synthase</fullName>
        <shortName evidence="17">PIP synthase</shortName>
        <ecNumber evidence="17">2.7.8.-</ecNumber>
    </recommendedName>
    <alternativeName>
        <fullName evidence="15 17">CDP-diacylglycerol--D-myo-inositol-3-phosphate 3-phosphatidyltransferase</fullName>
    </alternativeName>
</protein>
<evidence type="ECO:0000256" key="3">
    <source>
        <dbReference type="ARBA" id="ARBA00005189"/>
    </source>
</evidence>
<feature type="binding site" evidence="17">
    <location>
        <position position="69"/>
    </location>
    <ligand>
        <name>Mg(2+)</name>
        <dbReference type="ChEBI" id="CHEBI:18420"/>
        <label>1</label>
    </ligand>
</feature>
<comment type="cofactor">
    <cofactor evidence="17">
        <name>Mg(2+)</name>
        <dbReference type="ChEBI" id="CHEBI:18420"/>
    </cofactor>
    <text evidence="17">Contains a di-nuclear catalytic Mg(2+) center.</text>
</comment>
<keyword evidence="20" id="KW-1185">Reference proteome</keyword>
<evidence type="ECO:0000256" key="10">
    <source>
        <dbReference type="ARBA" id="ARBA00022842"/>
    </source>
</evidence>
<evidence type="ECO:0000256" key="8">
    <source>
        <dbReference type="ARBA" id="ARBA00022692"/>
    </source>
</evidence>
<dbReference type="PROSITE" id="PS00379">
    <property type="entry name" value="CDP_ALCOHOL_P_TRANSF"/>
    <property type="match status" value="1"/>
</dbReference>
<feature type="binding site" evidence="17">
    <location>
        <position position="66"/>
    </location>
    <ligand>
        <name>Mg(2+)</name>
        <dbReference type="ChEBI" id="CHEBI:18420"/>
        <label>2</label>
    </ligand>
</feature>
<feature type="binding site" evidence="17">
    <location>
        <position position="91"/>
    </location>
    <ligand>
        <name>Mg(2+)</name>
        <dbReference type="ChEBI" id="CHEBI:18420"/>
        <label>2</label>
    </ligand>
</feature>
<dbReference type="Pfam" id="PF01066">
    <property type="entry name" value="CDP-OH_P_transf"/>
    <property type="match status" value="1"/>
</dbReference>
<evidence type="ECO:0000256" key="15">
    <source>
        <dbReference type="ARBA" id="ARBA00033137"/>
    </source>
</evidence>
<reference evidence="20" key="1">
    <citation type="journal article" date="2019" name="Int. J. Syst. Evol. Microbiol.">
        <title>The Global Catalogue of Microorganisms (GCM) 10K type strain sequencing project: providing services to taxonomists for standard genome sequencing and annotation.</title>
        <authorList>
            <consortium name="The Broad Institute Genomics Platform"/>
            <consortium name="The Broad Institute Genome Sequencing Center for Infectious Disease"/>
            <person name="Wu L."/>
            <person name="Ma J."/>
        </authorList>
    </citation>
    <scope>NUCLEOTIDE SEQUENCE [LARGE SCALE GENOMIC DNA]</scope>
    <source>
        <strain evidence="20">CGMCC 4.7093</strain>
    </source>
</reference>
<feature type="active site" description="Proton acceptor" evidence="17">
    <location>
        <position position="91"/>
    </location>
</feature>
<feature type="binding site" evidence="17">
    <location>
        <position position="80"/>
    </location>
    <ligand>
        <name>a CDP-1,2-diacyl-sn-glycerol</name>
        <dbReference type="ChEBI" id="CHEBI:58332"/>
    </ligand>
</feature>
<dbReference type="GO" id="GO:0016740">
    <property type="term" value="F:transferase activity"/>
    <property type="evidence" value="ECO:0007669"/>
    <property type="project" value="UniProtKB-KW"/>
</dbReference>
<feature type="transmembrane region" description="Helical" evidence="17">
    <location>
        <begin position="152"/>
        <end position="171"/>
    </location>
</feature>
<feature type="transmembrane region" description="Helical" evidence="17">
    <location>
        <begin position="43"/>
        <end position="68"/>
    </location>
</feature>
<feature type="binding site" evidence="17">
    <location>
        <position position="87"/>
    </location>
    <ligand>
        <name>Mg(2+)</name>
        <dbReference type="ChEBI" id="CHEBI:18420"/>
        <label>1</label>
    </ligand>
</feature>
<evidence type="ECO:0000256" key="17">
    <source>
        <dbReference type="HAMAP-Rule" id="MF_02241"/>
    </source>
</evidence>
<dbReference type="Gene3D" id="1.20.120.1760">
    <property type="match status" value="1"/>
</dbReference>
<keyword evidence="6 17" id="KW-1003">Cell membrane</keyword>
<dbReference type="InterPro" id="IPR044268">
    <property type="entry name" value="PIP_synthase_PgsA1"/>
</dbReference>
<evidence type="ECO:0000256" key="16">
    <source>
        <dbReference type="ARBA" id="ARBA00048865"/>
    </source>
</evidence>
<comment type="subcellular location">
    <subcellularLocation>
        <location evidence="1 17">Cell membrane</location>
        <topology evidence="1 17">Multi-pass membrane protein</topology>
    </subcellularLocation>
</comment>
<evidence type="ECO:0000313" key="19">
    <source>
        <dbReference type="EMBL" id="MFC5065460.1"/>
    </source>
</evidence>
<accession>A0ABV9YR92</accession>
<evidence type="ECO:0000256" key="6">
    <source>
        <dbReference type="ARBA" id="ARBA00022475"/>
    </source>
</evidence>
<comment type="catalytic activity">
    <reaction evidence="16 17">
        <text>a CDP-1,2-diacyl-sn-glycerol + 1D-myo-inositol 3-phosphate = a 1,2-diacyl-sn-glycero-3-phospho-(1D-myo-inositol-3-phosphate) + CMP + H(+)</text>
        <dbReference type="Rhea" id="RHEA:60504"/>
        <dbReference type="ChEBI" id="CHEBI:15378"/>
        <dbReference type="ChEBI" id="CHEBI:58088"/>
        <dbReference type="ChEBI" id="CHEBI:58332"/>
        <dbReference type="ChEBI" id="CHEBI:58401"/>
        <dbReference type="ChEBI" id="CHEBI:60377"/>
    </reaction>
</comment>
<comment type="function">
    <text evidence="17">Catalyzes the conjugation of the 1'-hydroxyl group of D-myo-inositol-3-phosphate (also named L-myo-inositol-1-phosphate) with a lipid tail of cytidine diphosphate diacylglycerol (CDP-DAG), forming phosphatidylinositol phosphate (PIP) and CMP. PIP is a precursor of phosphatidylinositol (PI) which is an essential lipid required for cell wall formation.</text>
</comment>
<comment type="caution">
    <text evidence="17">Lacks conserved residue(s) required for the propagation of feature annotation.</text>
</comment>
<keyword evidence="17" id="KW-0443">Lipid metabolism</keyword>
<comment type="subunit">
    <text evidence="5 17">Homodimer.</text>
</comment>
<dbReference type="EC" id="2.7.8.-" evidence="17"/>
<keyword evidence="10 17" id="KW-0460">Magnesium</keyword>
<feature type="transmembrane region" description="Helical" evidence="17">
    <location>
        <begin position="112"/>
        <end position="131"/>
    </location>
</feature>
<evidence type="ECO:0000256" key="12">
    <source>
        <dbReference type="ARBA" id="ARBA00023136"/>
    </source>
</evidence>
<feature type="binding site" evidence="17">
    <location>
        <begin position="29"/>
        <end position="32"/>
    </location>
    <ligand>
        <name>a CDP-1,2-diacyl-sn-glycerol</name>
        <dbReference type="ChEBI" id="CHEBI:58332"/>
    </ligand>
</feature>
<evidence type="ECO:0000256" key="9">
    <source>
        <dbReference type="ARBA" id="ARBA00022723"/>
    </source>
</evidence>
<evidence type="ECO:0000256" key="4">
    <source>
        <dbReference type="ARBA" id="ARBA00010441"/>
    </source>
</evidence>